<dbReference type="PROSITE" id="PS00018">
    <property type="entry name" value="EF_HAND_1"/>
    <property type="match status" value="2"/>
</dbReference>
<feature type="chain" id="PRO_5029707149" description="EF-hand domain-containing protein" evidence="2">
    <location>
        <begin position="21"/>
        <end position="95"/>
    </location>
</feature>
<accession>A0A7J6LT28</accession>
<evidence type="ECO:0000256" key="2">
    <source>
        <dbReference type="SAM" id="SignalP"/>
    </source>
</evidence>
<feature type="domain" description="EF-hand" evidence="3">
    <location>
        <begin position="65"/>
        <end position="95"/>
    </location>
</feature>
<dbReference type="GO" id="GO:0005509">
    <property type="term" value="F:calcium ion binding"/>
    <property type="evidence" value="ECO:0007669"/>
    <property type="project" value="InterPro"/>
</dbReference>
<dbReference type="InterPro" id="IPR018247">
    <property type="entry name" value="EF_Hand_1_Ca_BS"/>
</dbReference>
<dbReference type="Pfam" id="PF13499">
    <property type="entry name" value="EF-hand_7"/>
    <property type="match status" value="1"/>
</dbReference>
<dbReference type="EMBL" id="JABAHT010000170">
    <property type="protein sequence ID" value="KAF4662393.1"/>
    <property type="molecule type" value="Genomic_DNA"/>
</dbReference>
<proteinExistence type="predicted"/>
<evidence type="ECO:0000259" key="3">
    <source>
        <dbReference type="PROSITE" id="PS50222"/>
    </source>
</evidence>
<dbReference type="InterPro" id="IPR011992">
    <property type="entry name" value="EF-hand-dom_pair"/>
</dbReference>
<name>A0A7J6LT28_PEROL</name>
<dbReference type="CDD" id="cd00051">
    <property type="entry name" value="EFh"/>
    <property type="match status" value="1"/>
</dbReference>
<feature type="domain" description="EF-hand" evidence="3">
    <location>
        <begin position="29"/>
        <end position="64"/>
    </location>
</feature>
<organism evidence="4 5">
    <name type="scientific">Perkinsus olseni</name>
    <name type="common">Perkinsus atlanticus</name>
    <dbReference type="NCBI Taxonomy" id="32597"/>
    <lineage>
        <taxon>Eukaryota</taxon>
        <taxon>Sar</taxon>
        <taxon>Alveolata</taxon>
        <taxon>Perkinsozoa</taxon>
        <taxon>Perkinsea</taxon>
        <taxon>Perkinsida</taxon>
        <taxon>Perkinsidae</taxon>
        <taxon>Perkinsus</taxon>
    </lineage>
</organism>
<dbReference type="SMART" id="SM00054">
    <property type="entry name" value="EFh"/>
    <property type="match status" value="2"/>
</dbReference>
<dbReference type="OrthoDB" id="10263155at2759"/>
<evidence type="ECO:0000313" key="5">
    <source>
        <dbReference type="Proteomes" id="UP000570595"/>
    </source>
</evidence>
<dbReference type="InterPro" id="IPR002048">
    <property type="entry name" value="EF_hand_dom"/>
</dbReference>
<comment type="caution">
    <text evidence="4">The sequence shown here is derived from an EMBL/GenBank/DDBJ whole genome shotgun (WGS) entry which is preliminary data.</text>
</comment>
<reference evidence="4 5" key="1">
    <citation type="submission" date="2020-04" db="EMBL/GenBank/DDBJ databases">
        <title>Perkinsus olseni comparative genomics.</title>
        <authorList>
            <person name="Bogema D.R."/>
        </authorList>
    </citation>
    <scope>NUCLEOTIDE SEQUENCE [LARGE SCALE GENOMIC DNA]</scope>
    <source>
        <strain evidence="4">ATCC PRA-179</strain>
    </source>
</reference>
<keyword evidence="2" id="KW-0732">Signal</keyword>
<gene>
    <name evidence="4" type="ORF">FOZ61_002531</name>
</gene>
<sequence>MMWKATLLLLVAVLLPFVTAAFDDDDDHADTSEYEKDFDEFDQDGDGLIDAQEIRSVYTGTLRPQDLDAFVRKVDVNQDGLITYPEYIDYAMVNK</sequence>
<dbReference type="AlphaFoldDB" id="A0A7J6LT28"/>
<dbReference type="PROSITE" id="PS50222">
    <property type="entry name" value="EF_HAND_2"/>
    <property type="match status" value="2"/>
</dbReference>
<evidence type="ECO:0000256" key="1">
    <source>
        <dbReference type="ARBA" id="ARBA00022837"/>
    </source>
</evidence>
<dbReference type="SUPFAM" id="SSF47473">
    <property type="entry name" value="EF-hand"/>
    <property type="match status" value="1"/>
</dbReference>
<evidence type="ECO:0000313" key="4">
    <source>
        <dbReference type="EMBL" id="KAF4662393.1"/>
    </source>
</evidence>
<protein>
    <recommendedName>
        <fullName evidence="3">EF-hand domain-containing protein</fullName>
    </recommendedName>
</protein>
<feature type="signal peptide" evidence="2">
    <location>
        <begin position="1"/>
        <end position="20"/>
    </location>
</feature>
<keyword evidence="1" id="KW-0106">Calcium</keyword>
<dbReference type="Gene3D" id="1.10.238.10">
    <property type="entry name" value="EF-hand"/>
    <property type="match status" value="1"/>
</dbReference>
<dbReference type="Proteomes" id="UP000570595">
    <property type="component" value="Unassembled WGS sequence"/>
</dbReference>